<reference evidence="1" key="1">
    <citation type="submission" date="2013-11" db="EMBL/GenBank/DDBJ databases">
        <title>Draft genome sequence of the broad-host-range Rhizobium sp. LPU83 strain, a member of the low-genetic diversity Oregon-like Rhizobium sp. group.</title>
        <authorList>
            <person name="Wibberg D."/>
            <person name="Puehler A."/>
            <person name="Schlueter A."/>
        </authorList>
    </citation>
    <scope>NUCLEOTIDE SEQUENCE [LARGE SCALE GENOMIC DNA]</scope>
    <source>
        <strain evidence="1">LPU83</strain>
        <plasmid evidence="1">pLPU83b</plasmid>
    </source>
</reference>
<comment type="caution">
    <text evidence="1">The sequence shown here is derived from an EMBL/GenBank/DDBJ whole genome shotgun (WGS) entry which is preliminary data.</text>
</comment>
<sequence length="105" mass="10816">MTLSTVGLSSSAVADEFAGREQLRASSAEFRKEVIHITEGVFAAVGYSASNVTIAALSATPDQIEVAGLKGVKRARSSRSAGNPGSCSRSASLSSSCLRIRPSAR</sequence>
<keyword evidence="1" id="KW-0614">Plasmid</keyword>
<organism evidence="1 2">
    <name type="scientific">Rhizobium favelukesii</name>
    <dbReference type="NCBI Taxonomy" id="348824"/>
    <lineage>
        <taxon>Bacteria</taxon>
        <taxon>Pseudomonadati</taxon>
        <taxon>Pseudomonadota</taxon>
        <taxon>Alphaproteobacteria</taxon>
        <taxon>Hyphomicrobiales</taxon>
        <taxon>Rhizobiaceae</taxon>
        <taxon>Rhizobium/Agrobacterium group</taxon>
        <taxon>Rhizobium</taxon>
    </lineage>
</organism>
<name>W6RJI6_9HYPH</name>
<protein>
    <submittedName>
        <fullName evidence="1">Uncharacterized protein</fullName>
    </submittedName>
</protein>
<proteinExistence type="predicted"/>
<dbReference type="Proteomes" id="UP000019443">
    <property type="component" value="Unassembled WGS sequence"/>
</dbReference>
<geneLocation type="plasmid" evidence="1">
    <name>pLPU83b</name>
</geneLocation>
<evidence type="ECO:0000313" key="1">
    <source>
        <dbReference type="EMBL" id="CDM60430.1"/>
    </source>
</evidence>
<evidence type="ECO:0000313" key="2">
    <source>
        <dbReference type="Proteomes" id="UP000019443"/>
    </source>
</evidence>
<keyword evidence="2" id="KW-1185">Reference proteome</keyword>
<gene>
    <name evidence="1" type="ORF">LPU83_pLPU83b_0445</name>
</gene>
<dbReference type="AlphaFoldDB" id="W6RJI6"/>
<dbReference type="EMBL" id="CBYB010000042">
    <property type="protein sequence ID" value="CDM60430.1"/>
    <property type="molecule type" value="Genomic_DNA"/>
</dbReference>
<dbReference type="RefSeq" id="WP_082323296.1">
    <property type="nucleotide sequence ID" value="NZ_ATTO01000069.1"/>
</dbReference>
<accession>W6RJI6</accession>